<accession>A0ABZ1ATG7</accession>
<proteinExistence type="predicted"/>
<reference evidence="1 2" key="1">
    <citation type="submission" date="2023-12" db="EMBL/GenBank/DDBJ databases">
        <title>A. evansii MAY27, complete genome.</title>
        <authorList>
            <person name="Wang Y."/>
        </authorList>
    </citation>
    <scope>NUCLEOTIDE SEQUENCE [LARGE SCALE GENOMIC DNA]</scope>
    <source>
        <strain evidence="1 2">MAY27</strain>
    </source>
</reference>
<dbReference type="InterPro" id="IPR009057">
    <property type="entry name" value="Homeodomain-like_sf"/>
</dbReference>
<protein>
    <submittedName>
        <fullName evidence="1">Helix-turn-helix domain-containing protein</fullName>
    </submittedName>
</protein>
<dbReference type="Pfam" id="PF13565">
    <property type="entry name" value="HTH_32"/>
    <property type="match status" value="1"/>
</dbReference>
<dbReference type="EMBL" id="CP141259">
    <property type="protein sequence ID" value="WRL48755.1"/>
    <property type="molecule type" value="Genomic_DNA"/>
</dbReference>
<dbReference type="SUPFAM" id="SSF46689">
    <property type="entry name" value="Homeodomain-like"/>
    <property type="match status" value="1"/>
</dbReference>
<dbReference type="Proteomes" id="UP001626593">
    <property type="component" value="Chromosome"/>
</dbReference>
<gene>
    <name evidence="1" type="ORF">U5817_12090</name>
</gene>
<evidence type="ECO:0000313" key="2">
    <source>
        <dbReference type="Proteomes" id="UP001626593"/>
    </source>
</evidence>
<dbReference type="RefSeq" id="WP_407280913.1">
    <property type="nucleotide sequence ID" value="NZ_CP141259.1"/>
</dbReference>
<sequence length="214" mass="23475">MKSQTTLIVSAAQRAELEAWIRCGGTPQKQALRARMILMSADGVPTGEIVRRLGTTVPTLSRWRRRYCEAGIEGLKKDKPRKPGRPPVPKAKVRQVLSLTTQPPPDGAAHWTCRGMARETGLSTSTIHHIWKAAGIAPHRPVRVAPPGASADDNTFLEFLEWLDRENARGDLHLIVGDKDACGHPTVGDWLERHPRIHVHVVADAGGTPLKPSE</sequence>
<evidence type="ECO:0000313" key="1">
    <source>
        <dbReference type="EMBL" id="WRL48755.1"/>
    </source>
</evidence>
<organism evidence="1 2">
    <name type="scientific">Aromatoleum evansii</name>
    <name type="common">Azoarcus evansii</name>
    <dbReference type="NCBI Taxonomy" id="59406"/>
    <lineage>
        <taxon>Bacteria</taxon>
        <taxon>Pseudomonadati</taxon>
        <taxon>Pseudomonadota</taxon>
        <taxon>Betaproteobacteria</taxon>
        <taxon>Rhodocyclales</taxon>
        <taxon>Rhodocyclaceae</taxon>
        <taxon>Aromatoleum</taxon>
    </lineage>
</organism>
<name>A0ABZ1ATG7_AROEV</name>
<keyword evidence="2" id="KW-1185">Reference proteome</keyword>